<keyword evidence="4 10" id="KW-0812">Transmembrane</keyword>
<name>A0A6A5BLW2_NAEFO</name>
<organism evidence="11 12">
    <name type="scientific">Naegleria fowleri</name>
    <name type="common">Brain eating amoeba</name>
    <dbReference type="NCBI Taxonomy" id="5763"/>
    <lineage>
        <taxon>Eukaryota</taxon>
        <taxon>Discoba</taxon>
        <taxon>Heterolobosea</taxon>
        <taxon>Tetramitia</taxon>
        <taxon>Eutetramitia</taxon>
        <taxon>Vahlkampfiidae</taxon>
        <taxon>Naegleria</taxon>
    </lineage>
</organism>
<dbReference type="PANTHER" id="PTHR21094:SF2">
    <property type="entry name" value="GOLGI SNAP RECEPTOR COMPLEX MEMBER 1"/>
    <property type="match status" value="1"/>
</dbReference>
<evidence type="ECO:0000256" key="6">
    <source>
        <dbReference type="ARBA" id="ARBA00022989"/>
    </source>
</evidence>
<dbReference type="VEuPathDB" id="AmoebaDB:NfTy_034270"/>
<keyword evidence="12" id="KW-1185">Reference proteome</keyword>
<evidence type="ECO:0000256" key="1">
    <source>
        <dbReference type="ARBA" id="ARBA00004409"/>
    </source>
</evidence>
<dbReference type="GO" id="GO:0006888">
    <property type="term" value="P:endoplasmic reticulum to Golgi vesicle-mediated transport"/>
    <property type="evidence" value="ECO:0007669"/>
    <property type="project" value="InterPro"/>
</dbReference>
<keyword evidence="7" id="KW-0333">Golgi apparatus</keyword>
<reference evidence="11 12" key="1">
    <citation type="journal article" date="2019" name="Sci. Rep.">
        <title>Nanopore sequencing improves the draft genome of the human pathogenic amoeba Naegleria fowleri.</title>
        <authorList>
            <person name="Liechti N."/>
            <person name="Schurch N."/>
            <person name="Bruggmann R."/>
            <person name="Wittwer M."/>
        </authorList>
    </citation>
    <scope>NUCLEOTIDE SEQUENCE [LARGE SCALE GENOMIC DNA]</scope>
    <source>
        <strain evidence="11 12">ATCC 30894</strain>
    </source>
</reference>
<comment type="similarity">
    <text evidence="2">Belongs to the GOSR1 family.</text>
</comment>
<dbReference type="AlphaFoldDB" id="A0A6A5BLW2"/>
<dbReference type="GO" id="GO:0000139">
    <property type="term" value="C:Golgi membrane"/>
    <property type="evidence" value="ECO:0007669"/>
    <property type="project" value="UniProtKB-SubCell"/>
</dbReference>
<dbReference type="OMA" id="HETIYNN"/>
<evidence type="ECO:0000256" key="3">
    <source>
        <dbReference type="ARBA" id="ARBA00022448"/>
    </source>
</evidence>
<dbReference type="GO" id="GO:0006906">
    <property type="term" value="P:vesicle fusion"/>
    <property type="evidence" value="ECO:0007669"/>
    <property type="project" value="TreeGrafter"/>
</dbReference>
<dbReference type="GO" id="GO:0031201">
    <property type="term" value="C:SNARE complex"/>
    <property type="evidence" value="ECO:0007669"/>
    <property type="project" value="TreeGrafter"/>
</dbReference>
<evidence type="ECO:0000256" key="9">
    <source>
        <dbReference type="SAM" id="Coils"/>
    </source>
</evidence>
<dbReference type="RefSeq" id="XP_044563726.1">
    <property type="nucleotide sequence ID" value="XM_044705239.1"/>
</dbReference>
<protein>
    <recommendedName>
        <fullName evidence="13">Golgi SNAP receptor complex member 1</fullName>
    </recommendedName>
</protein>
<dbReference type="GeneID" id="68109301"/>
<keyword evidence="3" id="KW-0813">Transport</keyword>
<comment type="caution">
    <text evidence="11">The sequence shown here is derived from an EMBL/GenBank/DDBJ whole genome shotgun (WGS) entry which is preliminary data.</text>
</comment>
<gene>
    <name evidence="11" type="ORF">FDP41_002083</name>
</gene>
<accession>A0A6A5BLW2</accession>
<sequence>MNSFLKQASQLENKIEQKLITFSNLASKIEEELFQNPISSLNNISSSEELFKKLSEEIDHLLKELREVNDKMKEFINDENNHSLITSSTVYQYDQHETIYNNCKKEYRTTKQRVSNKKNRNDLLYLSDEDVENTENDSLLGLNNRFGSDIQRMRDANTRMQNLITQGQYSKAALEEQMEMFKSFDHVLNGMKARFPAIDGVLTRIQQKNRRDMVILAFVIAACIITLLLLTIAP</sequence>
<keyword evidence="8 10" id="KW-0472">Membrane</keyword>
<keyword evidence="5" id="KW-0653">Protein transport</keyword>
<dbReference type="VEuPathDB" id="AmoebaDB:NF0057670"/>
<dbReference type="GO" id="GO:0048219">
    <property type="term" value="P:inter-Golgi cisterna vesicle-mediated transport"/>
    <property type="evidence" value="ECO:0007669"/>
    <property type="project" value="TreeGrafter"/>
</dbReference>
<evidence type="ECO:0000256" key="7">
    <source>
        <dbReference type="ARBA" id="ARBA00023034"/>
    </source>
</evidence>
<evidence type="ECO:0000256" key="10">
    <source>
        <dbReference type="SAM" id="Phobius"/>
    </source>
</evidence>
<evidence type="ECO:0000256" key="5">
    <source>
        <dbReference type="ARBA" id="ARBA00022927"/>
    </source>
</evidence>
<dbReference type="OrthoDB" id="422156at2759"/>
<dbReference type="GO" id="GO:0005797">
    <property type="term" value="C:Golgi medial cisterna"/>
    <property type="evidence" value="ECO:0007669"/>
    <property type="project" value="TreeGrafter"/>
</dbReference>
<dbReference type="GO" id="GO:0015031">
    <property type="term" value="P:protein transport"/>
    <property type="evidence" value="ECO:0007669"/>
    <property type="project" value="UniProtKB-KW"/>
</dbReference>
<proteinExistence type="inferred from homology"/>
<keyword evidence="6 10" id="KW-1133">Transmembrane helix</keyword>
<dbReference type="GO" id="GO:0005801">
    <property type="term" value="C:cis-Golgi network"/>
    <property type="evidence" value="ECO:0007669"/>
    <property type="project" value="InterPro"/>
</dbReference>
<comment type="subcellular location">
    <subcellularLocation>
        <location evidence="1">Golgi apparatus membrane</location>
        <topology evidence="1">Single-pass type IV membrane protein</topology>
    </subcellularLocation>
</comment>
<evidence type="ECO:0000256" key="2">
    <source>
        <dbReference type="ARBA" id="ARBA00008473"/>
    </source>
</evidence>
<evidence type="ECO:0000313" key="11">
    <source>
        <dbReference type="EMBL" id="KAF0979013.1"/>
    </source>
</evidence>
<dbReference type="Proteomes" id="UP000444721">
    <property type="component" value="Unassembled WGS sequence"/>
</dbReference>
<keyword evidence="9" id="KW-0175">Coiled coil</keyword>
<dbReference type="PANTHER" id="PTHR21094">
    <property type="entry name" value="GOS-28 SNARE- RELATED"/>
    <property type="match status" value="1"/>
</dbReference>
<dbReference type="InterPro" id="IPR023601">
    <property type="entry name" value="Golgi_SNAP_su1"/>
</dbReference>
<feature type="transmembrane region" description="Helical" evidence="10">
    <location>
        <begin position="213"/>
        <end position="233"/>
    </location>
</feature>
<feature type="coiled-coil region" evidence="9">
    <location>
        <begin position="44"/>
        <end position="120"/>
    </location>
</feature>
<dbReference type="EMBL" id="VFQX01000028">
    <property type="protein sequence ID" value="KAF0979013.1"/>
    <property type="molecule type" value="Genomic_DNA"/>
</dbReference>
<dbReference type="VEuPathDB" id="AmoebaDB:FDP41_002083"/>
<dbReference type="GO" id="GO:0005484">
    <property type="term" value="F:SNAP receptor activity"/>
    <property type="evidence" value="ECO:0007669"/>
    <property type="project" value="TreeGrafter"/>
</dbReference>
<evidence type="ECO:0008006" key="13">
    <source>
        <dbReference type="Google" id="ProtNLM"/>
    </source>
</evidence>
<evidence type="ECO:0000256" key="4">
    <source>
        <dbReference type="ARBA" id="ARBA00022692"/>
    </source>
</evidence>
<evidence type="ECO:0000256" key="8">
    <source>
        <dbReference type="ARBA" id="ARBA00023136"/>
    </source>
</evidence>
<evidence type="ECO:0000313" key="12">
    <source>
        <dbReference type="Proteomes" id="UP000444721"/>
    </source>
</evidence>